<evidence type="ECO:0000256" key="2">
    <source>
        <dbReference type="ARBA" id="ARBA00002764"/>
    </source>
</evidence>
<proteinExistence type="inferred from homology"/>
<evidence type="ECO:0000259" key="10">
    <source>
        <dbReference type="Pfam" id="PF08323"/>
    </source>
</evidence>
<keyword evidence="6 8" id="KW-0808">Transferase</keyword>
<evidence type="ECO:0000256" key="7">
    <source>
        <dbReference type="ARBA" id="ARBA00023056"/>
    </source>
</evidence>
<name>A0A7Y4GN18_9BRAD</name>
<feature type="binding site" evidence="8">
    <location>
        <position position="15"/>
    </location>
    <ligand>
        <name>ADP-alpha-D-glucose</name>
        <dbReference type="ChEBI" id="CHEBI:57498"/>
    </ligand>
</feature>
<dbReference type="InterPro" id="IPR001296">
    <property type="entry name" value="Glyco_trans_1"/>
</dbReference>
<dbReference type="Pfam" id="PF00534">
    <property type="entry name" value="Glycos_transf_1"/>
    <property type="match status" value="1"/>
</dbReference>
<dbReference type="Proteomes" id="UP000544122">
    <property type="component" value="Unassembled WGS sequence"/>
</dbReference>
<accession>A0A7Y4GN18</accession>
<evidence type="ECO:0000313" key="11">
    <source>
        <dbReference type="EMBL" id="NOJ38569.1"/>
    </source>
</evidence>
<dbReference type="NCBIfam" id="TIGR02095">
    <property type="entry name" value="glgA"/>
    <property type="match status" value="1"/>
</dbReference>
<evidence type="ECO:0000256" key="8">
    <source>
        <dbReference type="HAMAP-Rule" id="MF_00484"/>
    </source>
</evidence>
<dbReference type="GO" id="GO:0005978">
    <property type="term" value="P:glycogen biosynthetic process"/>
    <property type="evidence" value="ECO:0007669"/>
    <property type="project" value="UniProtKB-UniRule"/>
</dbReference>
<dbReference type="NCBIfam" id="NF001901">
    <property type="entry name" value="PRK00654.1-5"/>
    <property type="match status" value="1"/>
</dbReference>
<dbReference type="InterPro" id="IPR013534">
    <property type="entry name" value="Starch_synth_cat_dom"/>
</dbReference>
<organism evidence="11 12">
    <name type="scientific">Bradyrhizobium australiense</name>
    <dbReference type="NCBI Taxonomy" id="2721161"/>
    <lineage>
        <taxon>Bacteria</taxon>
        <taxon>Pseudomonadati</taxon>
        <taxon>Pseudomonadota</taxon>
        <taxon>Alphaproteobacteria</taxon>
        <taxon>Hyphomicrobiales</taxon>
        <taxon>Nitrobacteraceae</taxon>
        <taxon>Bradyrhizobium</taxon>
    </lineage>
</organism>
<gene>
    <name evidence="8 11" type="primary">glgA</name>
    <name evidence="11" type="ORF">HCN58_02895</name>
</gene>
<feature type="domain" description="Glycosyl transferase family 1" evidence="9">
    <location>
        <begin position="292"/>
        <end position="432"/>
    </location>
</feature>
<dbReference type="NCBIfam" id="NF001899">
    <property type="entry name" value="PRK00654.1-2"/>
    <property type="match status" value="1"/>
</dbReference>
<dbReference type="PANTHER" id="PTHR45825">
    <property type="entry name" value="GRANULE-BOUND STARCH SYNTHASE 1, CHLOROPLASTIC/AMYLOPLASTIC"/>
    <property type="match status" value="1"/>
</dbReference>
<evidence type="ECO:0000256" key="4">
    <source>
        <dbReference type="ARBA" id="ARBA00010281"/>
    </source>
</evidence>
<evidence type="ECO:0000256" key="6">
    <source>
        <dbReference type="ARBA" id="ARBA00022679"/>
    </source>
</evidence>
<comment type="catalytic activity">
    <reaction evidence="1 8">
        <text>[(1-&gt;4)-alpha-D-glucosyl](n) + ADP-alpha-D-glucose = [(1-&gt;4)-alpha-D-glucosyl](n+1) + ADP + H(+)</text>
        <dbReference type="Rhea" id="RHEA:18189"/>
        <dbReference type="Rhea" id="RHEA-COMP:9584"/>
        <dbReference type="Rhea" id="RHEA-COMP:9587"/>
        <dbReference type="ChEBI" id="CHEBI:15378"/>
        <dbReference type="ChEBI" id="CHEBI:15444"/>
        <dbReference type="ChEBI" id="CHEBI:57498"/>
        <dbReference type="ChEBI" id="CHEBI:456216"/>
        <dbReference type="EC" id="2.4.1.21"/>
    </reaction>
</comment>
<reference evidence="11 12" key="1">
    <citation type="submission" date="2020-03" db="EMBL/GenBank/DDBJ databases">
        <title>Bradyrhizobium diversity isolated from nodules of Indigofera sp.</title>
        <authorList>
            <person name="Klepa M."/>
            <person name="Helene L."/>
            <person name="Hungria M."/>
        </authorList>
    </citation>
    <scope>NUCLEOTIDE SEQUENCE [LARGE SCALE GENOMIC DNA]</scope>
    <source>
        <strain evidence="11 12">WSM 1791</strain>
    </source>
</reference>
<dbReference type="RefSeq" id="WP_171577844.1">
    <property type="nucleotide sequence ID" value="NZ_JAAVLX010000001.1"/>
</dbReference>
<keyword evidence="12" id="KW-1185">Reference proteome</keyword>
<protein>
    <recommendedName>
        <fullName evidence="8">Glycogen synthase</fullName>
        <ecNumber evidence="8">2.4.1.21</ecNumber>
    </recommendedName>
    <alternativeName>
        <fullName evidence="8">Starch [bacterial glycogen] synthase</fullName>
    </alternativeName>
</protein>
<dbReference type="SUPFAM" id="SSF53756">
    <property type="entry name" value="UDP-Glycosyltransferase/glycogen phosphorylase"/>
    <property type="match status" value="1"/>
</dbReference>
<sequence>MRVLFITTEMDDFVRVGGLAAVSAALPRALRRRSDVRVMLPGYRDVVEQLTHVDIVGQCDALAEMPACSVGRAATKDGLPVYVLICPQLYDRPGNPYGDESGQDWPDNDIRFGRFASAAAELALGKVDKNWAADLVHANDWQAALTPAYLAWQNARLPSILTIHNLAYQGLFPPDSLRRIGAPESSFHIDGLEFYDHVSFLKGGLVYASHLTTVSATYAKEITTRELGCGLEGLLKRRSDADQLTGILNGIDESWDPRACAQLAQTFGAGDWEGKQANADYVRKQFGLALSRGPIFALVARLVHQKGVDLVLSAADEIFEAGGQIVVTGSGEPHIEKALVEAHLRRPDAISVTIGFNDGQARRIFAGSDFTLMPSRFEPCGLSQMYAQRFGSLPIGHQTGGLAETIKDGETGFLFSKPSPESFLGGVRRAFEAFRAKDRLDAMRRSAMARSFSWDLSAACYNALYKKTVAPSIVTLRPATPPLPA</sequence>
<dbReference type="Gene3D" id="3.40.50.2000">
    <property type="entry name" value="Glycogen Phosphorylase B"/>
    <property type="match status" value="2"/>
</dbReference>
<dbReference type="Pfam" id="PF08323">
    <property type="entry name" value="Glyco_transf_5"/>
    <property type="match status" value="1"/>
</dbReference>
<feature type="domain" description="Starch synthase catalytic" evidence="10">
    <location>
        <begin position="2"/>
        <end position="236"/>
    </location>
</feature>
<dbReference type="GO" id="GO:0009011">
    <property type="term" value="F:alpha-1,4-glucan glucosyltransferase (ADP-glucose donor) activity"/>
    <property type="evidence" value="ECO:0007669"/>
    <property type="project" value="UniProtKB-UniRule"/>
</dbReference>
<comment type="function">
    <text evidence="2 8">Synthesizes alpha-1,4-glucan chains using ADP-glucose.</text>
</comment>
<dbReference type="PANTHER" id="PTHR45825:SF8">
    <property type="entry name" value="GLYCOGEN SYNTHASE"/>
    <property type="match status" value="1"/>
</dbReference>
<keyword evidence="5 8" id="KW-0328">Glycosyltransferase</keyword>
<evidence type="ECO:0000259" key="9">
    <source>
        <dbReference type="Pfam" id="PF00534"/>
    </source>
</evidence>
<evidence type="ECO:0000256" key="1">
    <source>
        <dbReference type="ARBA" id="ARBA00001478"/>
    </source>
</evidence>
<evidence type="ECO:0000313" key="12">
    <source>
        <dbReference type="Proteomes" id="UP000544122"/>
    </source>
</evidence>
<comment type="caution">
    <text evidence="11">The sequence shown here is derived from an EMBL/GenBank/DDBJ whole genome shotgun (WGS) entry which is preliminary data.</text>
</comment>
<dbReference type="AlphaFoldDB" id="A0A7Y4GN18"/>
<comment type="similarity">
    <text evidence="4 8">Belongs to the glycosyltransferase 1 family. Bacterial/plant glycogen synthase subfamily.</text>
</comment>
<dbReference type="HAMAP" id="MF_00484">
    <property type="entry name" value="Glycogen_synth"/>
    <property type="match status" value="1"/>
</dbReference>
<keyword evidence="7 8" id="KW-0320">Glycogen biosynthesis</keyword>
<dbReference type="EMBL" id="JAAVLX010000001">
    <property type="protein sequence ID" value="NOJ38569.1"/>
    <property type="molecule type" value="Genomic_DNA"/>
</dbReference>
<dbReference type="InterPro" id="IPR011835">
    <property type="entry name" value="GS/SS"/>
</dbReference>
<comment type="pathway">
    <text evidence="3 8">Glycan biosynthesis; glycogen biosynthesis.</text>
</comment>
<dbReference type="EC" id="2.4.1.21" evidence="8"/>
<dbReference type="GO" id="GO:0004373">
    <property type="term" value="F:alpha-1,4-glucan glucosyltransferase (UDP-glucose donor) activity"/>
    <property type="evidence" value="ECO:0007669"/>
    <property type="project" value="InterPro"/>
</dbReference>
<evidence type="ECO:0000256" key="3">
    <source>
        <dbReference type="ARBA" id="ARBA00004964"/>
    </source>
</evidence>
<dbReference type="CDD" id="cd03791">
    <property type="entry name" value="GT5_Glycogen_synthase_DULL1-like"/>
    <property type="match status" value="1"/>
</dbReference>
<evidence type="ECO:0000256" key="5">
    <source>
        <dbReference type="ARBA" id="ARBA00022676"/>
    </source>
</evidence>
<dbReference type="UniPathway" id="UPA00164"/>